<dbReference type="OrthoDB" id="690406at2759"/>
<accession>A0A6G1CKY3</accession>
<evidence type="ECO:0000313" key="2">
    <source>
        <dbReference type="Proteomes" id="UP000479710"/>
    </source>
</evidence>
<comment type="caution">
    <text evidence="1">The sequence shown here is derived from an EMBL/GenBank/DDBJ whole genome shotgun (WGS) entry which is preliminary data.</text>
</comment>
<proteinExistence type="predicted"/>
<keyword evidence="2" id="KW-1185">Reference proteome</keyword>
<evidence type="ECO:0000313" key="1">
    <source>
        <dbReference type="EMBL" id="KAF0900707.1"/>
    </source>
</evidence>
<gene>
    <name evidence="1" type="ORF">E2562_034764</name>
</gene>
<dbReference type="SUPFAM" id="SSF53756">
    <property type="entry name" value="UDP-Glycosyltransferase/glycogen phosphorylase"/>
    <property type="match status" value="1"/>
</dbReference>
<dbReference type="InterPro" id="IPR050481">
    <property type="entry name" value="UDP-glycosyltransf_plant"/>
</dbReference>
<reference evidence="1 2" key="1">
    <citation type="submission" date="2019-11" db="EMBL/GenBank/DDBJ databases">
        <title>Whole genome sequence of Oryza granulata.</title>
        <authorList>
            <person name="Li W."/>
        </authorList>
    </citation>
    <scope>NUCLEOTIDE SEQUENCE [LARGE SCALE GENOMIC DNA]</scope>
    <source>
        <strain evidence="2">cv. Menghai</strain>
        <tissue evidence="1">Leaf</tissue>
    </source>
</reference>
<name>A0A6G1CKY3_9ORYZ</name>
<dbReference type="Gene3D" id="3.40.50.2000">
    <property type="entry name" value="Glycogen Phosphorylase B"/>
    <property type="match status" value="2"/>
</dbReference>
<organism evidence="1 2">
    <name type="scientific">Oryza meyeriana var. granulata</name>
    <dbReference type="NCBI Taxonomy" id="110450"/>
    <lineage>
        <taxon>Eukaryota</taxon>
        <taxon>Viridiplantae</taxon>
        <taxon>Streptophyta</taxon>
        <taxon>Embryophyta</taxon>
        <taxon>Tracheophyta</taxon>
        <taxon>Spermatophyta</taxon>
        <taxon>Magnoliopsida</taxon>
        <taxon>Liliopsida</taxon>
        <taxon>Poales</taxon>
        <taxon>Poaceae</taxon>
        <taxon>BOP clade</taxon>
        <taxon>Oryzoideae</taxon>
        <taxon>Oryzeae</taxon>
        <taxon>Oryzinae</taxon>
        <taxon>Oryza</taxon>
        <taxon>Oryza meyeriana</taxon>
    </lineage>
</organism>
<dbReference type="EMBL" id="SPHZ02000009">
    <property type="protein sequence ID" value="KAF0900707.1"/>
    <property type="molecule type" value="Genomic_DNA"/>
</dbReference>
<dbReference type="AlphaFoldDB" id="A0A6G1CKY3"/>
<dbReference type="GO" id="GO:0035251">
    <property type="term" value="F:UDP-glucosyltransferase activity"/>
    <property type="evidence" value="ECO:0007669"/>
    <property type="project" value="InterPro"/>
</dbReference>
<protein>
    <submittedName>
        <fullName evidence="1">Uncharacterized protein</fullName>
    </submittedName>
</protein>
<dbReference type="Proteomes" id="UP000479710">
    <property type="component" value="Unassembled WGS sequence"/>
</dbReference>
<dbReference type="PANTHER" id="PTHR48048:SF2">
    <property type="entry name" value="GLYCOSYLTRANSFERASE"/>
    <property type="match status" value="1"/>
</dbReference>
<dbReference type="PANTHER" id="PTHR48048">
    <property type="entry name" value="GLYCOSYLTRANSFERASE"/>
    <property type="match status" value="1"/>
</dbReference>
<sequence>MAPETASPATVVLIPFCVSGHLSSMMEVGKRMLRSCCSDDDDDRTMSLTVLLAQLPESNRAPELDETIRREAEADSGYDIRFHCLPAEELPDFRGGEDFISRFMRQHASHEVAEDFEEIEGAVDLPGFPPVTAALLPTLVLKKDHNYSWLVYHGNRFMEAAGIIVNTVAELDMSHVVSM</sequence>